<dbReference type="EMBL" id="JBHSQO010000001">
    <property type="protein sequence ID" value="MFC6087678.1"/>
    <property type="molecule type" value="Genomic_DNA"/>
</dbReference>
<feature type="compositionally biased region" description="Low complexity" evidence="1">
    <location>
        <begin position="208"/>
        <end position="222"/>
    </location>
</feature>
<feature type="compositionally biased region" description="Low complexity" evidence="1">
    <location>
        <begin position="299"/>
        <end position="309"/>
    </location>
</feature>
<evidence type="ECO:0000313" key="2">
    <source>
        <dbReference type="EMBL" id="MFC6087678.1"/>
    </source>
</evidence>
<sequence>MAVELRVLGEVGLLVDGRPVDVGHARQRSVPAVLLVEAVGLGRGEAFEGLDEALGDGPERVPVAAIAGAGGIGKTWPALDWAHRNADRFPDGRLFVDLRGFGPEGEPMDPAVAVRGFLDALGVAPCRVPVDPAALTALFRDLVAGRRVLPVLDNAVDAAQVAPLLPGGDTCAVLVTSRNRLPDLIARHLALDVPADAEARALLTDRLGAARGRPARPGAGPARPGPVPRPRPAGLAGPRAQRGGLVRRPPGRLRHRPHPLPGRPRPAAPPPQPGRRGGHPGQPGPDRPPHRPPPRVRRPLPAGPGAVPGPRRHQRGRRDPRRARSPPRRPRGARAGPRAVWREARELFRRQGRGRQAEAVRGRLDALDRPAPAWRGGGVAAAQRPPGSPRGRRSDAGNRTPRPEPPHPDV</sequence>
<feature type="compositionally biased region" description="Low complexity" evidence="1">
    <location>
        <begin position="232"/>
        <end position="248"/>
    </location>
</feature>
<reference evidence="3" key="1">
    <citation type="journal article" date="2019" name="Int. J. Syst. Evol. Microbiol.">
        <title>The Global Catalogue of Microorganisms (GCM) 10K type strain sequencing project: providing services to taxonomists for standard genome sequencing and annotation.</title>
        <authorList>
            <consortium name="The Broad Institute Genomics Platform"/>
            <consortium name="The Broad Institute Genome Sequencing Center for Infectious Disease"/>
            <person name="Wu L."/>
            <person name="Ma J."/>
        </authorList>
    </citation>
    <scope>NUCLEOTIDE SEQUENCE [LARGE SCALE GENOMIC DNA]</scope>
    <source>
        <strain evidence="3">CGMCC 4.7246</strain>
    </source>
</reference>
<gene>
    <name evidence="2" type="ORF">ACFP3R_00165</name>
</gene>
<feature type="compositionally biased region" description="Basic residues" evidence="1">
    <location>
        <begin position="249"/>
        <end position="258"/>
    </location>
</feature>
<dbReference type="Proteomes" id="UP001596220">
    <property type="component" value="Unassembled WGS sequence"/>
</dbReference>
<dbReference type="PANTHER" id="PTHR47691">
    <property type="entry name" value="REGULATOR-RELATED"/>
    <property type="match status" value="1"/>
</dbReference>
<proteinExistence type="predicted"/>
<name>A0ABW1NXS7_9PSEU</name>
<evidence type="ECO:0000256" key="1">
    <source>
        <dbReference type="SAM" id="MobiDB-lite"/>
    </source>
</evidence>
<feature type="compositionally biased region" description="Basic and acidic residues" evidence="1">
    <location>
        <begin position="392"/>
        <end position="410"/>
    </location>
</feature>
<dbReference type="RefSeq" id="WP_380631499.1">
    <property type="nucleotide sequence ID" value="NZ_JBHSQO010000001.1"/>
</dbReference>
<organism evidence="2 3">
    <name type="scientific">Saccharothrix lopnurensis</name>
    <dbReference type="NCBI Taxonomy" id="1670621"/>
    <lineage>
        <taxon>Bacteria</taxon>
        <taxon>Bacillati</taxon>
        <taxon>Actinomycetota</taxon>
        <taxon>Actinomycetes</taxon>
        <taxon>Pseudonocardiales</taxon>
        <taxon>Pseudonocardiaceae</taxon>
        <taxon>Saccharothrix</taxon>
    </lineage>
</organism>
<feature type="compositionally biased region" description="Basic and acidic residues" evidence="1">
    <location>
        <begin position="340"/>
        <end position="368"/>
    </location>
</feature>
<accession>A0ABW1NXS7</accession>
<comment type="caution">
    <text evidence="2">The sequence shown here is derived from an EMBL/GenBank/DDBJ whole genome shotgun (WGS) entry which is preliminary data.</text>
</comment>
<feature type="compositionally biased region" description="Basic residues" evidence="1">
    <location>
        <begin position="310"/>
        <end position="332"/>
    </location>
</feature>
<dbReference type="PANTHER" id="PTHR47691:SF3">
    <property type="entry name" value="HTH-TYPE TRANSCRIPTIONAL REGULATOR RV0890C-RELATED"/>
    <property type="match status" value="1"/>
</dbReference>
<dbReference type="Gene3D" id="3.40.50.300">
    <property type="entry name" value="P-loop containing nucleotide triphosphate hydrolases"/>
    <property type="match status" value="1"/>
</dbReference>
<feature type="region of interest" description="Disordered" evidence="1">
    <location>
        <begin position="208"/>
        <end position="410"/>
    </location>
</feature>
<evidence type="ECO:0000313" key="3">
    <source>
        <dbReference type="Proteomes" id="UP001596220"/>
    </source>
</evidence>
<feature type="compositionally biased region" description="Pro residues" evidence="1">
    <location>
        <begin position="259"/>
        <end position="273"/>
    </location>
</feature>
<protein>
    <recommendedName>
        <fullName evidence="4">NB-ARC domain-containing protein</fullName>
    </recommendedName>
</protein>
<dbReference type="InterPro" id="IPR027417">
    <property type="entry name" value="P-loop_NTPase"/>
</dbReference>
<evidence type="ECO:0008006" key="4">
    <source>
        <dbReference type="Google" id="ProtNLM"/>
    </source>
</evidence>
<keyword evidence="3" id="KW-1185">Reference proteome</keyword>
<dbReference type="SUPFAM" id="SSF52540">
    <property type="entry name" value="P-loop containing nucleoside triphosphate hydrolases"/>
    <property type="match status" value="1"/>
</dbReference>